<accession>A0A0L0DR01</accession>
<keyword evidence="2" id="KW-0067">ATP-binding</keyword>
<dbReference type="Pfam" id="PF21010">
    <property type="entry name" value="HA2_C"/>
    <property type="match status" value="1"/>
</dbReference>
<dbReference type="RefSeq" id="XP_013754243.1">
    <property type="nucleotide sequence ID" value="XM_013898789.1"/>
</dbReference>
<dbReference type="EMBL" id="GL349483">
    <property type="protein sequence ID" value="KNC53863.1"/>
    <property type="molecule type" value="Genomic_DNA"/>
</dbReference>
<gene>
    <name evidence="5" type="ORF">AMSG_09815</name>
</gene>
<dbReference type="InterPro" id="IPR011545">
    <property type="entry name" value="DEAD/DEAH_box_helicase_dom"/>
</dbReference>
<protein>
    <submittedName>
        <fullName evidence="5">DEAH box polypeptide 35</fullName>
    </submittedName>
</protein>
<dbReference type="PANTHER" id="PTHR18934">
    <property type="entry name" value="ATP-DEPENDENT RNA HELICASE"/>
    <property type="match status" value="1"/>
</dbReference>
<dbReference type="Gene3D" id="3.40.50.300">
    <property type="entry name" value="P-loop containing nucleotide triphosphate hydrolases"/>
    <property type="match status" value="2"/>
</dbReference>
<reference evidence="5 6" key="1">
    <citation type="submission" date="2010-05" db="EMBL/GenBank/DDBJ databases">
        <title>The Genome Sequence of Thecamonas trahens ATCC 50062.</title>
        <authorList>
            <consortium name="The Broad Institute Genome Sequencing Platform"/>
            <person name="Russ C."/>
            <person name="Cuomo C."/>
            <person name="Shea T."/>
            <person name="Young S.K."/>
            <person name="Zeng Q."/>
            <person name="Koehrsen M."/>
            <person name="Haas B."/>
            <person name="Borodovsky M."/>
            <person name="Guigo R."/>
            <person name="Alvarado L."/>
            <person name="Berlin A."/>
            <person name="Bochicchio J."/>
            <person name="Borenstein D."/>
            <person name="Chapman S."/>
            <person name="Chen Z."/>
            <person name="Freedman E."/>
            <person name="Gellesch M."/>
            <person name="Goldberg J."/>
            <person name="Griggs A."/>
            <person name="Gujja S."/>
            <person name="Heilman E."/>
            <person name="Heiman D."/>
            <person name="Hepburn T."/>
            <person name="Howarth C."/>
            <person name="Jen D."/>
            <person name="Larson L."/>
            <person name="Mehta T."/>
            <person name="Park D."/>
            <person name="Pearson M."/>
            <person name="Roberts A."/>
            <person name="Saif S."/>
            <person name="Shenoy N."/>
            <person name="Sisk P."/>
            <person name="Stolte C."/>
            <person name="Sykes S."/>
            <person name="Thomson T."/>
            <person name="Walk T."/>
            <person name="White J."/>
            <person name="Yandava C."/>
            <person name="Burger G."/>
            <person name="Gray M.W."/>
            <person name="Holland P.W.H."/>
            <person name="King N."/>
            <person name="Lang F.B.F."/>
            <person name="Roger A.J."/>
            <person name="Ruiz-Trillo I."/>
            <person name="Lander E."/>
            <person name="Nusbaum C."/>
        </authorList>
    </citation>
    <scope>NUCLEOTIDE SEQUENCE [LARGE SCALE GENOMIC DNA]</scope>
    <source>
        <strain evidence="5 6">ATCC 50062</strain>
    </source>
</reference>
<dbReference type="GO" id="GO:0003723">
    <property type="term" value="F:RNA binding"/>
    <property type="evidence" value="ECO:0007669"/>
    <property type="project" value="TreeGrafter"/>
</dbReference>
<dbReference type="GO" id="GO:0004386">
    <property type="term" value="F:helicase activity"/>
    <property type="evidence" value="ECO:0007669"/>
    <property type="project" value="TreeGrafter"/>
</dbReference>
<keyword evidence="6" id="KW-1185">Reference proteome</keyword>
<dbReference type="eggNOG" id="KOG0922">
    <property type="taxonomic scope" value="Eukaryota"/>
</dbReference>
<keyword evidence="1" id="KW-0547">Nucleotide-binding</keyword>
<proteinExistence type="predicted"/>
<dbReference type="GO" id="GO:0005524">
    <property type="term" value="F:ATP binding"/>
    <property type="evidence" value="ECO:0007669"/>
    <property type="project" value="UniProtKB-KW"/>
</dbReference>
<organism evidence="5 6">
    <name type="scientific">Thecamonas trahens ATCC 50062</name>
    <dbReference type="NCBI Taxonomy" id="461836"/>
    <lineage>
        <taxon>Eukaryota</taxon>
        <taxon>Apusozoa</taxon>
        <taxon>Apusomonadida</taxon>
        <taxon>Apusomonadidae</taxon>
        <taxon>Thecamonas</taxon>
    </lineage>
</organism>
<dbReference type="SMART" id="SM00847">
    <property type="entry name" value="HA2"/>
    <property type="match status" value="1"/>
</dbReference>
<dbReference type="SUPFAM" id="SSF52540">
    <property type="entry name" value="P-loop containing nucleoside triphosphate hydrolases"/>
    <property type="match status" value="1"/>
</dbReference>
<dbReference type="InterPro" id="IPR001650">
    <property type="entry name" value="Helicase_C-like"/>
</dbReference>
<dbReference type="PANTHER" id="PTHR18934:SF136">
    <property type="entry name" value="ATP-DEPENDENT RNA HELICASE DHX35-RELATED"/>
    <property type="match status" value="1"/>
</dbReference>
<dbReference type="PROSITE" id="PS51192">
    <property type="entry name" value="HELICASE_ATP_BIND_1"/>
    <property type="match status" value="1"/>
</dbReference>
<sequence length="720" mass="74801">MTWRHAAAGGAGGGGDGGASVRDATTAYAFWKPGTAGPGAHAADRDDSRALDLAGGAMGGDGGSRGGLPVDGMRAQVCYLVESHAVVLVAGETGSGKSTRIPAFLLDAGWANGGRRIAVAMPRRLAAVELAKHVAAMRGSALGGEVGYRIRFGSMVSRETRLVFATAGSLLSESLADPLLSRYSVVVVDEAHDRTLETEILLALLKRIRRARPDLRLVIISATLEVGPLVAFFSDPRPHAKLRDVTLLVVPGSSYPVEVVYVARPLANYQAYAVELVSWIHATQPAGDVLIFCPGLAVIRSLVAALEDRAYADMVAGIRPAAGSGVQMAIHALHAKLDVAGQRALFERKANVRRIIVATNVAESAVTLPGVVYVIDSGLVKRPTCSPVTGATKLTVTAVSKAEAAQRAGRAGRTAAGTAFRLYTRATHAALAPHAPPVVQTADLERLVLTLARLGVARVSAMQFVAPPSHGLVLGAQRRLVELGALEAGNHALTHDGFVMASLPLSAMAARALLAGSALGCGMEVLMLVAVLQVEPLFAGRAARVRAGQLALGAAEGDFLTYINAFVAFRGLEAAQRKEWAEERGLSLRALARAGQVFDKLMVAVSRVGIALPSIHVGGEGAAAMGPAEAGAVVLRALAAGFGKHNAARHVAGNVYKAVSDGAEVSVDSRSVVDLVETWPPLIMYADREAEASGSAEIVREVSAVESSSVLEQFNVGRAS</sequence>
<dbReference type="CDD" id="cd18791">
    <property type="entry name" value="SF2_C_RHA"/>
    <property type="match status" value="1"/>
</dbReference>
<dbReference type="SMART" id="SM00487">
    <property type="entry name" value="DEXDc"/>
    <property type="match status" value="1"/>
</dbReference>
<evidence type="ECO:0000313" key="5">
    <source>
        <dbReference type="EMBL" id="KNC53863.1"/>
    </source>
</evidence>
<evidence type="ECO:0000256" key="1">
    <source>
        <dbReference type="ARBA" id="ARBA00022741"/>
    </source>
</evidence>
<evidence type="ECO:0000313" key="6">
    <source>
        <dbReference type="Proteomes" id="UP000054408"/>
    </source>
</evidence>
<dbReference type="Pfam" id="PF00270">
    <property type="entry name" value="DEAD"/>
    <property type="match status" value="1"/>
</dbReference>
<dbReference type="InterPro" id="IPR014001">
    <property type="entry name" value="Helicase_ATP-bd"/>
</dbReference>
<name>A0A0L0DR01_THETB</name>
<dbReference type="Pfam" id="PF00271">
    <property type="entry name" value="Helicase_C"/>
    <property type="match status" value="1"/>
</dbReference>
<feature type="domain" description="Helicase C-terminal" evidence="4">
    <location>
        <begin position="275"/>
        <end position="455"/>
    </location>
</feature>
<evidence type="ECO:0000259" key="4">
    <source>
        <dbReference type="PROSITE" id="PS51194"/>
    </source>
</evidence>
<dbReference type="OrthoDB" id="10253254at2759"/>
<evidence type="ECO:0000259" key="3">
    <source>
        <dbReference type="PROSITE" id="PS51192"/>
    </source>
</evidence>
<dbReference type="CDD" id="cd17917">
    <property type="entry name" value="DEXHc_RHA-like"/>
    <property type="match status" value="1"/>
</dbReference>
<dbReference type="STRING" id="461836.A0A0L0DR01"/>
<dbReference type="AlphaFoldDB" id="A0A0L0DR01"/>
<feature type="domain" description="Helicase ATP-binding" evidence="3">
    <location>
        <begin position="78"/>
        <end position="242"/>
    </location>
</feature>
<dbReference type="OMA" id="AYMINIC"/>
<dbReference type="InterPro" id="IPR027417">
    <property type="entry name" value="P-loop_NTPase"/>
</dbReference>
<dbReference type="Gene3D" id="1.20.120.1080">
    <property type="match status" value="1"/>
</dbReference>
<dbReference type="SMART" id="SM00490">
    <property type="entry name" value="HELICc"/>
    <property type="match status" value="1"/>
</dbReference>
<evidence type="ECO:0000256" key="2">
    <source>
        <dbReference type="ARBA" id="ARBA00022840"/>
    </source>
</evidence>
<dbReference type="GeneID" id="25568197"/>
<dbReference type="InterPro" id="IPR007502">
    <property type="entry name" value="Helicase-assoc_dom"/>
</dbReference>
<dbReference type="Proteomes" id="UP000054408">
    <property type="component" value="Unassembled WGS sequence"/>
</dbReference>
<dbReference type="PROSITE" id="PS51194">
    <property type="entry name" value="HELICASE_CTER"/>
    <property type="match status" value="1"/>
</dbReference>